<name>A0A813BS04_9DINO</name>
<gene>
    <name evidence="2" type="ORF">SNEC2469_LOCUS31662</name>
</gene>
<dbReference type="AlphaFoldDB" id="A0A813BS04"/>
<keyword evidence="3" id="KW-1185">Reference proteome</keyword>
<dbReference type="OrthoDB" id="416259at2759"/>
<dbReference type="EMBL" id="CAJNJA010077377">
    <property type="protein sequence ID" value="CAE7920084.1"/>
    <property type="molecule type" value="Genomic_DNA"/>
</dbReference>
<feature type="region of interest" description="Disordered" evidence="1">
    <location>
        <begin position="1"/>
        <end position="308"/>
    </location>
</feature>
<feature type="compositionally biased region" description="Polar residues" evidence="1">
    <location>
        <begin position="258"/>
        <end position="268"/>
    </location>
</feature>
<evidence type="ECO:0000313" key="3">
    <source>
        <dbReference type="Proteomes" id="UP000601435"/>
    </source>
</evidence>
<proteinExistence type="predicted"/>
<reference evidence="2" key="1">
    <citation type="submission" date="2021-02" db="EMBL/GenBank/DDBJ databases">
        <authorList>
            <person name="Dougan E. K."/>
            <person name="Rhodes N."/>
            <person name="Thang M."/>
            <person name="Chan C."/>
        </authorList>
    </citation>
    <scope>NUCLEOTIDE SEQUENCE</scope>
</reference>
<dbReference type="Proteomes" id="UP000601435">
    <property type="component" value="Unassembled WGS sequence"/>
</dbReference>
<feature type="compositionally biased region" description="Acidic residues" evidence="1">
    <location>
        <begin position="69"/>
        <end position="82"/>
    </location>
</feature>
<evidence type="ECO:0000313" key="2">
    <source>
        <dbReference type="EMBL" id="CAE7920084.1"/>
    </source>
</evidence>
<feature type="compositionally biased region" description="Low complexity" evidence="1">
    <location>
        <begin position="1"/>
        <end position="27"/>
    </location>
</feature>
<sequence length="461" mass="47001">MAAASPSDSAAPPAKSGPSEAAAATPRRQPPPPPKAPPRDHQGRRTAEQARGGEAEEEPEAGQATPTEDSYESATEEADDDQAAPSTATPWARRIVRKTTSAKSAALPPQQHVSLAPVTPGSWEPAAMEAGSVSPPVSEWEWPPTPRDPDPADFASLSEVAAALPSTTPSGLEAVVMDVDDGSPSPKAAAKSPPANPSSPGHSEGTSDTLPSGTSKVVDSTPLTSQPTGPVAANSSPEGSSAADHNTADANQAAGVDSPTSPAETTLANEGGVPSKVTTATVDGIAPPRARAGDSGEPAVVPSHSVAPAEPAGAPQLLRLDVSCQVGTHLVVLRMAMTANSTVGAVLARARERASAPGLEVASLHTAPDVALSHVATLGSVLPPGELRLLLREGTSPVALASTTREAEAVPCLFSPDRCWCYCCGIGTACPLLMQAHAMTDRHVWNARVFVRRHRQGHPDA</sequence>
<organism evidence="2 3">
    <name type="scientific">Symbiodinium necroappetens</name>
    <dbReference type="NCBI Taxonomy" id="1628268"/>
    <lineage>
        <taxon>Eukaryota</taxon>
        <taxon>Sar</taxon>
        <taxon>Alveolata</taxon>
        <taxon>Dinophyceae</taxon>
        <taxon>Suessiales</taxon>
        <taxon>Symbiodiniaceae</taxon>
        <taxon>Symbiodinium</taxon>
    </lineage>
</organism>
<protein>
    <submittedName>
        <fullName evidence="2">Uncharacterized protein</fullName>
    </submittedName>
</protein>
<comment type="caution">
    <text evidence="2">The sequence shown here is derived from an EMBL/GenBank/DDBJ whole genome shotgun (WGS) entry which is preliminary data.</text>
</comment>
<evidence type="ECO:0000256" key="1">
    <source>
        <dbReference type="SAM" id="MobiDB-lite"/>
    </source>
</evidence>
<accession>A0A813BS04</accession>
<feature type="compositionally biased region" description="Polar residues" evidence="1">
    <location>
        <begin position="204"/>
        <end position="239"/>
    </location>
</feature>
<feature type="compositionally biased region" description="Basic and acidic residues" evidence="1">
    <location>
        <begin position="37"/>
        <end position="54"/>
    </location>
</feature>
<feature type="compositionally biased region" description="Low complexity" evidence="1">
    <location>
        <begin position="183"/>
        <end position="193"/>
    </location>
</feature>